<reference evidence="2" key="2">
    <citation type="submission" date="2015-04" db="UniProtKB">
        <authorList>
            <consortium name="EnsemblPlants"/>
        </authorList>
    </citation>
    <scope>IDENTIFICATION</scope>
</reference>
<accession>A0A0D9Y9T4</accession>
<protein>
    <submittedName>
        <fullName evidence="2">Uncharacterized protein</fullName>
    </submittedName>
</protein>
<dbReference type="AlphaFoldDB" id="A0A0D9Y9T4"/>
<sequence length="55" mass="5848">MTGMKGGPPAAYWHAAIINPSCCNLRSGEEFEQRRGREAHPHAAGLQATACPTVV</sequence>
<evidence type="ECO:0000256" key="1">
    <source>
        <dbReference type="SAM" id="MobiDB-lite"/>
    </source>
</evidence>
<dbReference type="Gramene" id="OGLUM01G21290.1">
    <property type="protein sequence ID" value="OGLUM01G21290.1"/>
    <property type="gene ID" value="OGLUM01G21290"/>
</dbReference>
<reference evidence="2" key="3">
    <citation type="submission" date="2018-05" db="EMBL/GenBank/DDBJ databases">
        <title>OgluRS3 (Oryza glumaepatula Reference Sequence Version 3).</title>
        <authorList>
            <person name="Zhang J."/>
            <person name="Kudrna D."/>
            <person name="Lee S."/>
            <person name="Talag J."/>
            <person name="Welchert J."/>
            <person name="Wing R.A."/>
        </authorList>
    </citation>
    <scope>NUCLEOTIDE SEQUENCE [LARGE SCALE GENOMIC DNA]</scope>
</reference>
<dbReference type="HOGENOM" id="CLU_3035609_0_0_1"/>
<proteinExistence type="predicted"/>
<dbReference type="EnsemblPlants" id="OGLUM01G21290.1">
    <property type="protein sequence ID" value="OGLUM01G21290.1"/>
    <property type="gene ID" value="OGLUM01G21290"/>
</dbReference>
<evidence type="ECO:0000313" key="2">
    <source>
        <dbReference type="EnsemblPlants" id="OGLUM01G21290.1"/>
    </source>
</evidence>
<reference evidence="2" key="1">
    <citation type="submission" date="2013-08" db="EMBL/GenBank/DDBJ databases">
        <title>Oryza genome evolution.</title>
        <authorList>
            <person name="Wing R.A."/>
            <person name="Panaud O."/>
            <person name="Oliveira A.C."/>
        </authorList>
    </citation>
    <scope>NUCLEOTIDE SEQUENCE</scope>
</reference>
<evidence type="ECO:0000313" key="3">
    <source>
        <dbReference type="Proteomes" id="UP000026961"/>
    </source>
</evidence>
<dbReference type="Proteomes" id="UP000026961">
    <property type="component" value="Chromosome 1"/>
</dbReference>
<feature type="region of interest" description="Disordered" evidence="1">
    <location>
        <begin position="33"/>
        <end position="55"/>
    </location>
</feature>
<keyword evidence="3" id="KW-1185">Reference proteome</keyword>
<organism evidence="2">
    <name type="scientific">Oryza glumipatula</name>
    <dbReference type="NCBI Taxonomy" id="40148"/>
    <lineage>
        <taxon>Eukaryota</taxon>
        <taxon>Viridiplantae</taxon>
        <taxon>Streptophyta</taxon>
        <taxon>Embryophyta</taxon>
        <taxon>Tracheophyta</taxon>
        <taxon>Spermatophyta</taxon>
        <taxon>Magnoliopsida</taxon>
        <taxon>Liliopsida</taxon>
        <taxon>Poales</taxon>
        <taxon>Poaceae</taxon>
        <taxon>BOP clade</taxon>
        <taxon>Oryzoideae</taxon>
        <taxon>Oryzeae</taxon>
        <taxon>Oryzinae</taxon>
        <taxon>Oryza</taxon>
    </lineage>
</organism>
<name>A0A0D9Y9T4_9ORYZ</name>